<proteinExistence type="predicted"/>
<feature type="region of interest" description="Disordered" evidence="1">
    <location>
        <begin position="1"/>
        <end position="21"/>
    </location>
</feature>
<evidence type="ECO:0000313" key="3">
    <source>
        <dbReference type="Proteomes" id="UP000277294"/>
    </source>
</evidence>
<dbReference type="InterPro" id="IPR029069">
    <property type="entry name" value="HotDog_dom_sf"/>
</dbReference>
<feature type="compositionally biased region" description="Basic and acidic residues" evidence="1">
    <location>
        <begin position="1"/>
        <end position="14"/>
    </location>
</feature>
<dbReference type="RefSeq" id="WP_124077990.1">
    <property type="nucleotide sequence ID" value="NZ_UWPJ01000008.1"/>
</dbReference>
<dbReference type="AlphaFoldDB" id="A0A3P4AXH7"/>
<dbReference type="SUPFAM" id="SSF54637">
    <property type="entry name" value="Thioesterase/thiol ester dehydrase-isomerase"/>
    <property type="match status" value="1"/>
</dbReference>
<sequence>MTRPSEIKPREGEQRGTTYDDYVIGDTLPPLHFSVTPEIMQEYAGVVDGDAAGYEVDGRRAALPSVLQVYFMAVLYSKYPPQQGGVMGSNQFRFFEPIWADESIDIVGTGRIEKKFVKRDKRYVSFSADFKDKNGRMIAQALNVSHFPE</sequence>
<evidence type="ECO:0008006" key="4">
    <source>
        <dbReference type="Google" id="ProtNLM"/>
    </source>
</evidence>
<gene>
    <name evidence="2" type="ORF">PIGHUM_00821</name>
</gene>
<evidence type="ECO:0000256" key="1">
    <source>
        <dbReference type="SAM" id="MobiDB-lite"/>
    </source>
</evidence>
<keyword evidence="3" id="KW-1185">Reference proteome</keyword>
<name>A0A3P4AXH7_9BURK</name>
<dbReference type="Proteomes" id="UP000277294">
    <property type="component" value="Unassembled WGS sequence"/>
</dbReference>
<protein>
    <recommendedName>
        <fullName evidence="4">N-terminal of MaoC-like dehydratase domain-containing protein</fullName>
    </recommendedName>
</protein>
<dbReference type="Gene3D" id="3.10.129.10">
    <property type="entry name" value="Hotdog Thioesterase"/>
    <property type="match status" value="1"/>
</dbReference>
<evidence type="ECO:0000313" key="2">
    <source>
        <dbReference type="EMBL" id="VCU68763.1"/>
    </source>
</evidence>
<dbReference type="EMBL" id="UWPJ01000008">
    <property type="protein sequence ID" value="VCU68763.1"/>
    <property type="molecule type" value="Genomic_DNA"/>
</dbReference>
<organism evidence="2 3">
    <name type="scientific">Pigmentiphaga humi</name>
    <dbReference type="NCBI Taxonomy" id="2478468"/>
    <lineage>
        <taxon>Bacteria</taxon>
        <taxon>Pseudomonadati</taxon>
        <taxon>Pseudomonadota</taxon>
        <taxon>Betaproteobacteria</taxon>
        <taxon>Burkholderiales</taxon>
        <taxon>Alcaligenaceae</taxon>
        <taxon>Pigmentiphaga</taxon>
    </lineage>
</organism>
<dbReference type="OrthoDB" id="8449555at2"/>
<accession>A0A3P4AXH7</accession>
<reference evidence="2 3" key="1">
    <citation type="submission" date="2018-10" db="EMBL/GenBank/DDBJ databases">
        <authorList>
            <person name="Criscuolo A."/>
        </authorList>
    </citation>
    <scope>NUCLEOTIDE SEQUENCE [LARGE SCALE GENOMIC DNA]</scope>
    <source>
        <strain evidence="2">DnA1</strain>
    </source>
</reference>